<organism evidence="1 2">
    <name type="scientific">Dehalobacterium formicoaceticum</name>
    <dbReference type="NCBI Taxonomy" id="51515"/>
    <lineage>
        <taxon>Bacteria</taxon>
        <taxon>Bacillati</taxon>
        <taxon>Bacillota</taxon>
        <taxon>Clostridia</taxon>
        <taxon>Eubacteriales</taxon>
        <taxon>Peptococcaceae</taxon>
        <taxon>Dehalobacterium</taxon>
    </lineage>
</organism>
<proteinExistence type="predicted"/>
<dbReference type="Gene3D" id="1.10.287.4300">
    <property type="entry name" value="Stage III sporulation protein AH-like"/>
    <property type="match status" value="1"/>
</dbReference>
<gene>
    <name evidence="1" type="ORF">NVS47_10610</name>
</gene>
<dbReference type="EMBL" id="JANPWE010000004">
    <property type="protein sequence ID" value="MCR6545958.1"/>
    <property type="molecule type" value="Genomic_DNA"/>
</dbReference>
<name>A0ABT1Y506_9FIRM</name>
<dbReference type="Pfam" id="PF12685">
    <property type="entry name" value="SpoIIIAH"/>
    <property type="match status" value="1"/>
</dbReference>
<dbReference type="InterPro" id="IPR024232">
    <property type="entry name" value="SpoIIIAH"/>
</dbReference>
<evidence type="ECO:0000313" key="1">
    <source>
        <dbReference type="EMBL" id="MCR6545958.1"/>
    </source>
</evidence>
<comment type="caution">
    <text evidence="1">The sequence shown here is derived from an EMBL/GenBank/DDBJ whole genome shotgun (WGS) entry which is preliminary data.</text>
</comment>
<reference evidence="1 2" key="1">
    <citation type="submission" date="2022-08" db="EMBL/GenBank/DDBJ databases">
        <title>Proteogenomics of the novel Dehalobacterium formicoaceticum strain EZ94 highlights a key role of methyltransferases during anaerobic dichloromethane degradation.</title>
        <authorList>
            <person name="Wasmund K."/>
        </authorList>
    </citation>
    <scope>NUCLEOTIDE SEQUENCE [LARGE SCALE GENOMIC DNA]</scope>
    <source>
        <strain evidence="1 2">EZ94</strain>
    </source>
</reference>
<keyword evidence="2" id="KW-1185">Reference proteome</keyword>
<dbReference type="Proteomes" id="UP001524944">
    <property type="component" value="Unassembled WGS sequence"/>
</dbReference>
<sequence>MKMIMIKKKNLFIGILFICFLWFGYQALDLHQLVEEDKVDETTGKIEIQPDFALDPDRKELITADSNPENTAGYDDFFVNYRIEREKMRSQQVEIMREIVDNPNSQSEMRQNAQEQMLTLTRNMENELKLENLIKAKNFEEAVVLIQAESVMVILKGTKLAQEESTRVADLVANTTGHPYEQISITTKE</sequence>
<dbReference type="InterPro" id="IPR038503">
    <property type="entry name" value="SpoIIIAH_sf"/>
</dbReference>
<dbReference type="RefSeq" id="WP_257913366.1">
    <property type="nucleotide sequence ID" value="NZ_JANPWE010000004.1"/>
</dbReference>
<protein>
    <submittedName>
        <fullName evidence="1">SpoIIIAH-like family protein</fullName>
    </submittedName>
</protein>
<accession>A0ABT1Y506</accession>
<evidence type="ECO:0000313" key="2">
    <source>
        <dbReference type="Proteomes" id="UP001524944"/>
    </source>
</evidence>